<feature type="transmembrane region" description="Helical" evidence="9">
    <location>
        <begin position="148"/>
        <end position="169"/>
    </location>
</feature>
<dbReference type="InterPro" id="IPR006153">
    <property type="entry name" value="Cation/H_exchanger_TM"/>
</dbReference>
<evidence type="ECO:0000313" key="12">
    <source>
        <dbReference type="Proteomes" id="UP001626549"/>
    </source>
</evidence>
<dbReference type="Gene3D" id="1.20.1530.20">
    <property type="match status" value="1"/>
</dbReference>
<evidence type="ECO:0000256" key="5">
    <source>
        <dbReference type="ARBA" id="ARBA00022692"/>
    </source>
</evidence>
<keyword evidence="5 9" id="KW-0812">Transmembrane</keyword>
<accession>A0ABZ0I8L0</accession>
<evidence type="ECO:0000256" key="4">
    <source>
        <dbReference type="ARBA" id="ARBA00022449"/>
    </source>
</evidence>
<keyword evidence="6 9" id="KW-1133">Transmembrane helix</keyword>
<dbReference type="Proteomes" id="UP001626549">
    <property type="component" value="Chromosome"/>
</dbReference>
<feature type="transmembrane region" description="Helical" evidence="9">
    <location>
        <begin position="291"/>
        <end position="313"/>
    </location>
</feature>
<keyword evidence="12" id="KW-1185">Reference proteome</keyword>
<evidence type="ECO:0000256" key="1">
    <source>
        <dbReference type="ARBA" id="ARBA00004141"/>
    </source>
</evidence>
<sequence length="391" mass="42531">MDPSSVTFAFFLIFTGAAALASVALYTRQPLIIAYIALGALIGPSGFSLVTDLQQLSDIGHIGIIFLLFLLGLDMQPQALFATIRKSTVVGLVSSAIFFLTSWMLASFFFKELGEAIIVAVAMMFSSTIIGIKLLPTTILHHKHIGEMMIGLLLLQDLLAIIVLVLIIASGSAEEGDAAWHIAKVLIALPLLGLVAWAVVRYVLLKLIQKFDRFHEYIFLLAIGWCLGMAESAQLLGLSAEIGAFVAGVSIATSPISQYIAVNLKPLRDFFLILFFFAVGARFDLAMLEQVWLPAVCLALLVLTMKPITYRVLLKGMSERTSLAWDLGFRLGQASEFSLLIAYIAFDAGLLGLQASLTVQATTIITLLVSSYIVVLNYPTPIAISDRLRRD</sequence>
<dbReference type="InterPro" id="IPR038770">
    <property type="entry name" value="Na+/solute_symporter_sf"/>
</dbReference>
<dbReference type="PANTHER" id="PTHR42751">
    <property type="entry name" value="SODIUM/HYDROGEN EXCHANGER FAMILY/TRKA DOMAIN PROTEIN"/>
    <property type="match status" value="1"/>
</dbReference>
<dbReference type="RefSeq" id="WP_407326550.1">
    <property type="nucleotide sequence ID" value="NZ_CP136865.1"/>
</dbReference>
<feature type="transmembrane region" description="Helical" evidence="9">
    <location>
        <begin position="32"/>
        <end position="50"/>
    </location>
</feature>
<keyword evidence="7" id="KW-0406">Ion transport</keyword>
<comment type="subcellular location">
    <subcellularLocation>
        <location evidence="1">Membrane</location>
        <topology evidence="1">Multi-pass membrane protein</topology>
    </subcellularLocation>
</comment>
<feature type="transmembrane region" description="Helical" evidence="9">
    <location>
        <begin position="269"/>
        <end position="285"/>
    </location>
</feature>
<dbReference type="Pfam" id="PF00999">
    <property type="entry name" value="Na_H_Exchanger"/>
    <property type="match status" value="1"/>
</dbReference>
<feature type="transmembrane region" description="Helical" evidence="9">
    <location>
        <begin position="181"/>
        <end position="205"/>
    </location>
</feature>
<evidence type="ECO:0000313" key="11">
    <source>
        <dbReference type="EMBL" id="WOJ95857.1"/>
    </source>
</evidence>
<gene>
    <name evidence="11" type="ORF">R0137_11450</name>
</gene>
<feature type="transmembrane region" description="Helical" evidence="9">
    <location>
        <begin position="359"/>
        <end position="380"/>
    </location>
</feature>
<keyword evidence="4" id="KW-0050">Antiport</keyword>
<protein>
    <submittedName>
        <fullName evidence="11">Cation:proton antiporter</fullName>
    </submittedName>
</protein>
<evidence type="ECO:0000256" key="3">
    <source>
        <dbReference type="ARBA" id="ARBA00022448"/>
    </source>
</evidence>
<reference evidence="11 12" key="1">
    <citation type="submission" date="2023-10" db="EMBL/GenBank/DDBJ databases">
        <title>Two novel species belonging to the OM43/NOR5 clade.</title>
        <authorList>
            <person name="Park M."/>
        </authorList>
    </citation>
    <scope>NUCLEOTIDE SEQUENCE [LARGE SCALE GENOMIC DNA]</scope>
    <source>
        <strain evidence="11 12">IMCC45268</strain>
    </source>
</reference>
<feature type="transmembrane region" description="Helical" evidence="9">
    <location>
        <begin position="242"/>
        <end position="262"/>
    </location>
</feature>
<evidence type="ECO:0000256" key="6">
    <source>
        <dbReference type="ARBA" id="ARBA00022989"/>
    </source>
</evidence>
<keyword evidence="8 9" id="KW-0472">Membrane</keyword>
<evidence type="ECO:0000259" key="10">
    <source>
        <dbReference type="Pfam" id="PF00999"/>
    </source>
</evidence>
<evidence type="ECO:0000256" key="8">
    <source>
        <dbReference type="ARBA" id="ARBA00023136"/>
    </source>
</evidence>
<organism evidence="11 12">
    <name type="scientific">Congregibacter brevis</name>
    <dbReference type="NCBI Taxonomy" id="3081201"/>
    <lineage>
        <taxon>Bacteria</taxon>
        <taxon>Pseudomonadati</taxon>
        <taxon>Pseudomonadota</taxon>
        <taxon>Gammaproteobacteria</taxon>
        <taxon>Cellvibrionales</taxon>
        <taxon>Halieaceae</taxon>
        <taxon>Congregibacter</taxon>
    </lineage>
</organism>
<evidence type="ECO:0000256" key="7">
    <source>
        <dbReference type="ARBA" id="ARBA00023065"/>
    </source>
</evidence>
<comment type="similarity">
    <text evidence="2">Belongs to the monovalent cation:proton antiporter 2 (CPA2) transporter (TC 2.A.37) family.</text>
</comment>
<proteinExistence type="inferred from homology"/>
<feature type="transmembrane region" description="Helical" evidence="9">
    <location>
        <begin position="6"/>
        <end position="25"/>
    </location>
</feature>
<feature type="transmembrane region" description="Helical" evidence="9">
    <location>
        <begin position="116"/>
        <end position="136"/>
    </location>
</feature>
<evidence type="ECO:0000256" key="2">
    <source>
        <dbReference type="ARBA" id="ARBA00005551"/>
    </source>
</evidence>
<feature type="domain" description="Cation/H+ exchanger transmembrane" evidence="10">
    <location>
        <begin position="24"/>
        <end position="371"/>
    </location>
</feature>
<feature type="transmembrane region" description="Helical" evidence="9">
    <location>
        <begin position="87"/>
        <end position="110"/>
    </location>
</feature>
<feature type="transmembrane region" description="Helical" evidence="9">
    <location>
        <begin position="56"/>
        <end position="75"/>
    </location>
</feature>
<keyword evidence="3" id="KW-0813">Transport</keyword>
<name>A0ABZ0I8L0_9GAMM</name>
<feature type="transmembrane region" description="Helical" evidence="9">
    <location>
        <begin position="334"/>
        <end position="353"/>
    </location>
</feature>
<dbReference type="EMBL" id="CP136865">
    <property type="protein sequence ID" value="WOJ95857.1"/>
    <property type="molecule type" value="Genomic_DNA"/>
</dbReference>
<dbReference type="PANTHER" id="PTHR42751:SF3">
    <property type="entry name" value="SODIUM_GLUTAMATE SYMPORTER"/>
    <property type="match status" value="1"/>
</dbReference>
<evidence type="ECO:0000256" key="9">
    <source>
        <dbReference type="SAM" id="Phobius"/>
    </source>
</evidence>
<feature type="transmembrane region" description="Helical" evidence="9">
    <location>
        <begin position="217"/>
        <end position="236"/>
    </location>
</feature>